<sequence length="493" mass="55226">MSILDLLSTKSIQVHIMSLPIHCAALVNRDAPHMCPAGCGKSFATAYAVNAHLGSANKCLWYHKGKLQALTIPQSEEDLEEASGLDMLIDDDGEEETTGDVKEKLGLSYHNICALHKIVDNNIPARAEWKSTMISFLDTPDNTHLIQYRDVLSAIRTLLGNPAHAENIVYCPNKVFTDASRDSSIYHEMWTGKWWHAIQARLPSGAALAPVIIATDKTQRTQFSDSKSAYPVYLILGSIPRAIRRKPSQHACILIGYLSVNKVRGSQLTAKAKSSRVQRLFHESMSVILEPLKKAGIEGMDITGGDGAVRRVHPVLACYIADYAEQCLVTCTKYGTCPKCKRPAFELSESTPGEPRTQNWTEEVIQNARANTDSFNQFQERCKDNNVSGGVYEPFWLNFPHCDIHLSVSPNILHQLYQGVFKHMVNWCKDLMDPKECYDTQFSDLQTSFLRPNFLFSKSSHALKPHGTSLLFRLLLSRAALLFFIYSYKSLTQ</sequence>
<dbReference type="KEGG" id="sla:SERLADRAFT_437618"/>
<evidence type="ECO:0000313" key="2">
    <source>
        <dbReference type="Proteomes" id="UP000008064"/>
    </source>
</evidence>
<dbReference type="HOGENOM" id="CLU_006344_2_3_1"/>
<evidence type="ECO:0008006" key="3">
    <source>
        <dbReference type="Google" id="ProtNLM"/>
    </source>
</evidence>
<organism evidence="2">
    <name type="scientific">Serpula lacrymans var. lacrymans (strain S7.9)</name>
    <name type="common">Dry rot fungus</name>
    <dbReference type="NCBI Taxonomy" id="578457"/>
    <lineage>
        <taxon>Eukaryota</taxon>
        <taxon>Fungi</taxon>
        <taxon>Dikarya</taxon>
        <taxon>Basidiomycota</taxon>
        <taxon>Agaricomycotina</taxon>
        <taxon>Agaricomycetes</taxon>
        <taxon>Agaricomycetidae</taxon>
        <taxon>Boletales</taxon>
        <taxon>Coniophorineae</taxon>
        <taxon>Serpulaceae</taxon>
        <taxon>Serpula</taxon>
    </lineage>
</organism>
<dbReference type="Pfam" id="PF18759">
    <property type="entry name" value="Plavaka"/>
    <property type="match status" value="1"/>
</dbReference>
<protein>
    <recommendedName>
        <fullName evidence="3">C2H2-type domain-containing protein</fullName>
    </recommendedName>
</protein>
<dbReference type="GeneID" id="18814893"/>
<evidence type="ECO:0000313" key="1">
    <source>
        <dbReference type="EMBL" id="EGO25904.1"/>
    </source>
</evidence>
<dbReference type="AlphaFoldDB" id="F8NUP6"/>
<reference evidence="2" key="1">
    <citation type="journal article" date="2011" name="Science">
        <title>The plant cell wall-decomposing machinery underlies the functional diversity of forest fungi.</title>
        <authorList>
            <person name="Eastwood D.C."/>
            <person name="Floudas D."/>
            <person name="Binder M."/>
            <person name="Majcherczyk A."/>
            <person name="Schneider P."/>
            <person name="Aerts A."/>
            <person name="Asiegbu F.O."/>
            <person name="Baker S.E."/>
            <person name="Barry K."/>
            <person name="Bendiksby M."/>
            <person name="Blumentritt M."/>
            <person name="Coutinho P.M."/>
            <person name="Cullen D."/>
            <person name="de Vries R.P."/>
            <person name="Gathman A."/>
            <person name="Goodell B."/>
            <person name="Henrissat B."/>
            <person name="Ihrmark K."/>
            <person name="Kauserud H."/>
            <person name="Kohler A."/>
            <person name="LaButti K."/>
            <person name="Lapidus A."/>
            <person name="Lavin J.L."/>
            <person name="Lee Y.-H."/>
            <person name="Lindquist E."/>
            <person name="Lilly W."/>
            <person name="Lucas S."/>
            <person name="Morin E."/>
            <person name="Murat C."/>
            <person name="Oguiza J.A."/>
            <person name="Park J."/>
            <person name="Pisabarro A.G."/>
            <person name="Riley R."/>
            <person name="Rosling A."/>
            <person name="Salamov A."/>
            <person name="Schmidt O."/>
            <person name="Schmutz J."/>
            <person name="Skrede I."/>
            <person name="Stenlid J."/>
            <person name="Wiebenga A."/>
            <person name="Xie X."/>
            <person name="Kuees U."/>
            <person name="Hibbett D.S."/>
            <person name="Hoffmeister D."/>
            <person name="Hoegberg N."/>
            <person name="Martin F."/>
            <person name="Grigoriev I.V."/>
            <person name="Watkinson S.C."/>
        </authorList>
    </citation>
    <scope>NUCLEOTIDE SEQUENCE [LARGE SCALE GENOMIC DNA]</scope>
    <source>
        <strain evidence="2">S7.9</strain>
    </source>
</reference>
<name>F8NUP6_SERL9</name>
<dbReference type="EMBL" id="GL945433">
    <property type="protein sequence ID" value="EGO25904.1"/>
    <property type="molecule type" value="Genomic_DNA"/>
</dbReference>
<accession>F8NUP6</accession>
<proteinExistence type="predicted"/>
<dbReference type="RefSeq" id="XP_007318026.1">
    <property type="nucleotide sequence ID" value="XM_007317964.1"/>
</dbReference>
<dbReference type="OrthoDB" id="2418900at2759"/>
<dbReference type="Proteomes" id="UP000008064">
    <property type="component" value="Unassembled WGS sequence"/>
</dbReference>
<dbReference type="InterPro" id="IPR041078">
    <property type="entry name" value="Plavaka"/>
</dbReference>
<gene>
    <name evidence="1" type="ORF">SERLADRAFT_437618</name>
</gene>